<protein>
    <submittedName>
        <fullName evidence="2">Uncharacterized protein</fullName>
    </submittedName>
</protein>
<name>A0A8H3ZTE2_9PEZI</name>
<keyword evidence="3" id="KW-1185">Reference proteome</keyword>
<reference evidence="2 3" key="1">
    <citation type="submission" date="2019-12" db="EMBL/GenBank/DDBJ databases">
        <title>A genome sequence resource for the geographically widespread anthracnose pathogen Colletotrichum asianum.</title>
        <authorList>
            <person name="Meng Y."/>
        </authorList>
    </citation>
    <scope>NUCLEOTIDE SEQUENCE [LARGE SCALE GENOMIC DNA]</scope>
    <source>
        <strain evidence="2 3">ICMP 18580</strain>
    </source>
</reference>
<proteinExistence type="predicted"/>
<accession>A0A8H3ZTE2</accession>
<comment type="caution">
    <text evidence="2">The sequence shown here is derived from an EMBL/GenBank/DDBJ whole genome shotgun (WGS) entry which is preliminary data.</text>
</comment>
<sequence length="166" mass="18737">MHNLVAEWEWPQIPIILSPFLPTARGTLTYRPNHSSPQQHRQIEAHLGLSKDEISLSGCWWSCLVMNLQQTAPFLQVFVGEQCPNQQPEALHHRTTQYTISLSHYVPRGIHVRSSTSQTLPLRPSPSIQVERSCGDIPQVVLSTPINRQSNEPQPTNPPNSLRSNP</sequence>
<feature type="region of interest" description="Disordered" evidence="1">
    <location>
        <begin position="144"/>
        <end position="166"/>
    </location>
</feature>
<evidence type="ECO:0000256" key="1">
    <source>
        <dbReference type="SAM" id="MobiDB-lite"/>
    </source>
</evidence>
<gene>
    <name evidence="2" type="ORF">GQ607_007073</name>
</gene>
<dbReference type="AlphaFoldDB" id="A0A8H3ZTE2"/>
<dbReference type="EMBL" id="WOWK01000035">
    <property type="protein sequence ID" value="KAF0325631.1"/>
    <property type="molecule type" value="Genomic_DNA"/>
</dbReference>
<dbReference type="Proteomes" id="UP000434172">
    <property type="component" value="Unassembled WGS sequence"/>
</dbReference>
<organism evidence="2 3">
    <name type="scientific">Colletotrichum asianum</name>
    <dbReference type="NCBI Taxonomy" id="702518"/>
    <lineage>
        <taxon>Eukaryota</taxon>
        <taxon>Fungi</taxon>
        <taxon>Dikarya</taxon>
        <taxon>Ascomycota</taxon>
        <taxon>Pezizomycotina</taxon>
        <taxon>Sordariomycetes</taxon>
        <taxon>Hypocreomycetidae</taxon>
        <taxon>Glomerellales</taxon>
        <taxon>Glomerellaceae</taxon>
        <taxon>Colletotrichum</taxon>
        <taxon>Colletotrichum gloeosporioides species complex</taxon>
    </lineage>
</organism>
<evidence type="ECO:0000313" key="2">
    <source>
        <dbReference type="EMBL" id="KAF0325631.1"/>
    </source>
</evidence>
<evidence type="ECO:0000313" key="3">
    <source>
        <dbReference type="Proteomes" id="UP000434172"/>
    </source>
</evidence>